<dbReference type="InterPro" id="IPR050853">
    <property type="entry name" value="WD_repeat_DNA-damage-binding"/>
</dbReference>
<dbReference type="Gene3D" id="2.130.10.10">
    <property type="entry name" value="YVTN repeat-like/Quinoprotein amine dehydrogenase"/>
    <property type="match status" value="2"/>
</dbReference>
<evidence type="ECO:0000256" key="5">
    <source>
        <dbReference type="ARBA" id="ARBA00023125"/>
    </source>
</evidence>
<dbReference type="GO" id="GO:2000001">
    <property type="term" value="P:regulation of DNA damage checkpoint"/>
    <property type="evidence" value="ECO:0007669"/>
    <property type="project" value="TreeGrafter"/>
</dbReference>
<dbReference type="PROSITE" id="PS50082">
    <property type="entry name" value="WD_REPEATS_2"/>
    <property type="match status" value="1"/>
</dbReference>
<evidence type="ECO:0000256" key="7">
    <source>
        <dbReference type="SAM" id="MobiDB-lite"/>
    </source>
</evidence>
<keyword evidence="5" id="KW-0238">DNA-binding</keyword>
<dbReference type="AlphaFoldDB" id="A0A8J4CJZ3"/>
<protein>
    <submittedName>
        <fullName evidence="8">Uncharacterized protein</fullName>
    </submittedName>
</protein>
<dbReference type="GO" id="GO:0006974">
    <property type="term" value="P:DNA damage response"/>
    <property type="evidence" value="ECO:0007669"/>
    <property type="project" value="UniProtKB-KW"/>
</dbReference>
<feature type="region of interest" description="Disordered" evidence="7">
    <location>
        <begin position="171"/>
        <end position="192"/>
    </location>
</feature>
<dbReference type="Proteomes" id="UP000722791">
    <property type="component" value="Unassembled WGS sequence"/>
</dbReference>
<reference evidence="8" key="1">
    <citation type="journal article" date="2021" name="Proc. Natl. Acad. Sci. U.S.A.">
        <title>Three genomes in the algal genus Volvox reveal the fate of a haploid sex-determining region after a transition to homothallism.</title>
        <authorList>
            <person name="Yamamoto K."/>
            <person name="Hamaji T."/>
            <person name="Kawai-Toyooka H."/>
            <person name="Matsuzaki R."/>
            <person name="Takahashi F."/>
            <person name="Nishimura Y."/>
            <person name="Kawachi M."/>
            <person name="Noguchi H."/>
            <person name="Minakuchi Y."/>
            <person name="Umen J.G."/>
            <person name="Toyoda A."/>
            <person name="Nozaki H."/>
        </authorList>
    </citation>
    <scope>NUCLEOTIDE SEQUENCE</scope>
    <source>
        <strain evidence="9">NIES-3785</strain>
        <strain evidence="8">NIES-3786</strain>
    </source>
</reference>
<keyword evidence="3" id="KW-0677">Repeat</keyword>
<evidence type="ECO:0000256" key="2">
    <source>
        <dbReference type="ARBA" id="ARBA00022574"/>
    </source>
</evidence>
<keyword evidence="4" id="KW-0227">DNA damage</keyword>
<evidence type="ECO:0000256" key="1">
    <source>
        <dbReference type="ARBA" id="ARBA00005434"/>
    </source>
</evidence>
<dbReference type="EMBL" id="BNCQ01000002">
    <property type="protein sequence ID" value="GIL95246.1"/>
    <property type="molecule type" value="Genomic_DNA"/>
</dbReference>
<dbReference type="Pfam" id="PF00400">
    <property type="entry name" value="WD40"/>
    <property type="match status" value="2"/>
</dbReference>
<feature type="region of interest" description="Disordered" evidence="7">
    <location>
        <begin position="456"/>
        <end position="481"/>
    </location>
</feature>
<proteinExistence type="inferred from homology"/>
<evidence type="ECO:0000313" key="8">
    <source>
        <dbReference type="EMBL" id="GIL81684.1"/>
    </source>
</evidence>
<dbReference type="GO" id="GO:0005634">
    <property type="term" value="C:nucleus"/>
    <property type="evidence" value="ECO:0007669"/>
    <property type="project" value="TreeGrafter"/>
</dbReference>
<evidence type="ECO:0000313" key="10">
    <source>
        <dbReference type="Proteomes" id="UP000747110"/>
    </source>
</evidence>
<evidence type="ECO:0000256" key="4">
    <source>
        <dbReference type="ARBA" id="ARBA00022763"/>
    </source>
</evidence>
<dbReference type="OrthoDB" id="9890280at2759"/>
<feature type="compositionally biased region" description="Basic and acidic residues" evidence="7">
    <location>
        <begin position="462"/>
        <end position="475"/>
    </location>
</feature>
<keyword evidence="2 6" id="KW-0853">WD repeat</keyword>
<sequence length="989" mass="101513">MPLRADADVVRFESTCGGQLNNDASTTTVTTYDPGAFLSKLSVTQASALPLAGTEHCKPRVAAGRAAPRSVYCTGGGSGNNSGSEPASHVCAKSDVTLKPEDVVLLLPPTAVAAPLGSPPGTVTLTAGAQLLQPVLQAIGLDTAAVAVAGLPGLHELDDRQRAETLKVLQKAEAATGPSGMRKTDSEGSSRGVAAAAAAAAVDAGVRCDDDEAAPSAKRRRLNQQQPQMVEGDGGEGRGPDGAMSHAVAARPPLPRRSSRRIVQGTSDASPIPLDGGGEAQGREANVSRSPKPADRVKATVKSPVGSETKRNTAAAHRKGAGSSGGTGGAAKSAALRAAANSETDIDEERAAIMERNRQKLLELGLPSLIADMTKRHGGSGGGAADNAGGRRPASQRGVGSKRSREGSHEPTPPLRMSLRQRGVAADTALAAGIDQETPAGVTLVAGRQAVEAAAAGQAEGGAEKARHPKGELPFRSDNGNEGTDAAFLEALRASAIATAATETGSPSRVAAAALRREELPPVEALTKLNLAQKDVAKVTKDGITHMAWLPGCERLLLAAADKAGKVSLWSVDEEANGPAANTDGVLMFSPHSEYVCGMRWLGREAAVGPSRLITASYDGSLRALDLAGSGTWLELPVPGDPRDNEFSSLDVTADGRTAYLGDPWGNVDIVDLRAPPLPPRPRPHSSSSATSAPPPLPPRPLTASAAAMKPVNSSSGGGDSKGGGDGGENGPAEAVAAAHGLVVGGLQIRSRKINSLHLEPATNVLLASSCSDGTVCIWDVRKLGTAVAAVAHTRTGSSPPPRSPSACKPLSELRHGKSCHAAYWAHDGSRRLLSTSYDDTIRIWSPSGGVGSGDLDGHLELELSIPHNNQTGRWITPFRAVWSAACDAVFVGNMQRGLDVFMSTALRGQRDGDGARGSHSNHPHKTLVKDLSKVAVKASGGGAGGCPGQLMRTLVSEHMTAIPSRVACHPILPVVVAATSSGRCHVWR</sequence>
<evidence type="ECO:0000256" key="3">
    <source>
        <dbReference type="ARBA" id="ARBA00022737"/>
    </source>
</evidence>
<dbReference type="PANTHER" id="PTHR14773">
    <property type="entry name" value="WD REPEAT-CONTAINING PROTEIN 76"/>
    <property type="match status" value="1"/>
</dbReference>
<feature type="region of interest" description="Disordered" evidence="7">
    <location>
        <begin position="672"/>
        <end position="733"/>
    </location>
</feature>
<name>A0A8J4CJZ3_9CHLO</name>
<keyword evidence="10" id="KW-1185">Reference proteome</keyword>
<dbReference type="PANTHER" id="PTHR14773:SF0">
    <property type="entry name" value="WD REPEAT-CONTAINING PROTEIN 76"/>
    <property type="match status" value="1"/>
</dbReference>
<evidence type="ECO:0000313" key="9">
    <source>
        <dbReference type="EMBL" id="GIL95246.1"/>
    </source>
</evidence>
<dbReference type="GO" id="GO:0003677">
    <property type="term" value="F:DNA binding"/>
    <property type="evidence" value="ECO:0007669"/>
    <property type="project" value="UniProtKB-KW"/>
</dbReference>
<dbReference type="InterPro" id="IPR019775">
    <property type="entry name" value="WD40_repeat_CS"/>
</dbReference>
<dbReference type="InterPro" id="IPR015943">
    <property type="entry name" value="WD40/YVTN_repeat-like_dom_sf"/>
</dbReference>
<evidence type="ECO:0000256" key="6">
    <source>
        <dbReference type="PROSITE-ProRule" id="PRU00221"/>
    </source>
</evidence>
<dbReference type="Proteomes" id="UP000747110">
    <property type="component" value="Unassembled WGS sequence"/>
</dbReference>
<comment type="similarity">
    <text evidence="1">Belongs to the WD repeat DDB2/WDR76 family.</text>
</comment>
<feature type="repeat" description="WD" evidence="6">
    <location>
        <begin position="747"/>
        <end position="782"/>
    </location>
</feature>
<feature type="compositionally biased region" description="Low complexity" evidence="7">
    <location>
        <begin position="330"/>
        <end position="340"/>
    </location>
</feature>
<organism evidence="8 10">
    <name type="scientific">Volvox reticuliferus</name>
    <dbReference type="NCBI Taxonomy" id="1737510"/>
    <lineage>
        <taxon>Eukaryota</taxon>
        <taxon>Viridiplantae</taxon>
        <taxon>Chlorophyta</taxon>
        <taxon>core chlorophytes</taxon>
        <taxon>Chlorophyceae</taxon>
        <taxon>CS clade</taxon>
        <taxon>Chlamydomonadales</taxon>
        <taxon>Volvocaceae</taxon>
        <taxon>Volvox</taxon>
    </lineage>
</organism>
<dbReference type="InterPro" id="IPR001680">
    <property type="entry name" value="WD40_rpt"/>
</dbReference>
<dbReference type="EMBL" id="BNCP01000022">
    <property type="protein sequence ID" value="GIL81684.1"/>
    <property type="molecule type" value="Genomic_DNA"/>
</dbReference>
<dbReference type="SMART" id="SM00320">
    <property type="entry name" value="WD40"/>
    <property type="match status" value="5"/>
</dbReference>
<dbReference type="PROSITE" id="PS00678">
    <property type="entry name" value="WD_REPEATS_1"/>
    <property type="match status" value="1"/>
</dbReference>
<feature type="region of interest" description="Disordered" evidence="7">
    <location>
        <begin position="372"/>
        <end position="420"/>
    </location>
</feature>
<gene>
    <name evidence="8" type="ORF">Vretifemale_10709</name>
    <name evidence="9" type="ORF">Vretimale_1331</name>
</gene>
<feature type="region of interest" description="Disordered" evidence="7">
    <location>
        <begin position="204"/>
        <end position="344"/>
    </location>
</feature>
<dbReference type="SUPFAM" id="SSF50978">
    <property type="entry name" value="WD40 repeat-like"/>
    <property type="match status" value="1"/>
</dbReference>
<accession>A0A8J4CJZ3</accession>
<dbReference type="InterPro" id="IPR036322">
    <property type="entry name" value="WD40_repeat_dom_sf"/>
</dbReference>
<comment type="caution">
    <text evidence="8">The sequence shown here is derived from an EMBL/GenBank/DDBJ whole genome shotgun (WGS) entry which is preliminary data.</text>
</comment>
<feature type="compositionally biased region" description="Gly residues" evidence="7">
    <location>
        <begin position="716"/>
        <end position="730"/>
    </location>
</feature>